<accession>A0A024B138</accession>
<proteinExistence type="predicted"/>
<dbReference type="GeneID" id="19526094"/>
<keyword evidence="1" id="KW-0732">Signal</keyword>
<dbReference type="GO" id="GO:0019867">
    <property type="term" value="C:outer membrane"/>
    <property type="evidence" value="ECO:0007669"/>
    <property type="project" value="InterPro"/>
</dbReference>
<name>A0A024B138_9CAUD</name>
<dbReference type="RefSeq" id="YP_009036543.1">
    <property type="nucleotide sequence ID" value="NC_024213.1"/>
</dbReference>
<dbReference type="Proteomes" id="UP000026900">
    <property type="component" value="Segment"/>
</dbReference>
<keyword evidence="2" id="KW-0472">Membrane</keyword>
<dbReference type="Pfam" id="PF06725">
    <property type="entry name" value="3D"/>
    <property type="match status" value="1"/>
</dbReference>
<evidence type="ECO:0000313" key="4">
    <source>
        <dbReference type="EMBL" id="AHZ10112.1"/>
    </source>
</evidence>
<dbReference type="EMBL" id="KJ489399">
    <property type="protein sequence ID" value="AHZ10112.1"/>
    <property type="molecule type" value="Genomic_DNA"/>
</dbReference>
<dbReference type="SUPFAM" id="SSF158634">
    <property type="entry name" value="RPA2825-like"/>
    <property type="match status" value="1"/>
</dbReference>
<dbReference type="SUPFAM" id="SSF50685">
    <property type="entry name" value="Barwin-like endoglucanases"/>
    <property type="match status" value="1"/>
</dbReference>
<sequence>MASSFFYDFTVILQNCYINIISNLVRYITIKKDKNKQRSFDEMKKLRNTLTGLVLGTGLLFGAGAASADTGGTSVVDFLHSKGESYDFGTRSNLAAQYGIAGYQGTANQNIQLLGYLQGDLNQPQPKKVKDESYTETTPQGKTIVVKATAYTADPSENGGTYGGRVLTATGFDLTANPSAKVIAVDPRVIPLGSKVHVEGYGTAIASDTGGAIKGNRIDVLMPSKSQSSNWGVRTVKVTILN</sequence>
<keyword evidence="2" id="KW-1133">Transmembrane helix</keyword>
<keyword evidence="5" id="KW-1185">Reference proteome</keyword>
<evidence type="ECO:0000313" key="5">
    <source>
        <dbReference type="Proteomes" id="UP000026900"/>
    </source>
</evidence>
<dbReference type="PANTHER" id="PTHR39160:SF6">
    <property type="entry name" value="CELL WALL-BINDING PROTEIN YOCH"/>
    <property type="match status" value="1"/>
</dbReference>
<dbReference type="InterPro" id="IPR051933">
    <property type="entry name" value="Resuscitation_pf_RpfB"/>
</dbReference>
<dbReference type="InterPro" id="IPR036908">
    <property type="entry name" value="RlpA-like_sf"/>
</dbReference>
<dbReference type="GO" id="GO:0009254">
    <property type="term" value="P:peptidoglycan turnover"/>
    <property type="evidence" value="ECO:0007669"/>
    <property type="project" value="InterPro"/>
</dbReference>
<protein>
    <recommendedName>
        <fullName evidence="3">3D domain-containing protein</fullName>
    </recommendedName>
</protein>
<evidence type="ECO:0000256" key="2">
    <source>
        <dbReference type="SAM" id="Phobius"/>
    </source>
</evidence>
<feature type="domain" description="3D" evidence="3">
    <location>
        <begin position="181"/>
        <end position="242"/>
    </location>
</feature>
<keyword evidence="2" id="KW-0812">Transmembrane</keyword>
<reference evidence="5" key="1">
    <citation type="submission" date="2014-09" db="EMBL/GenBank/DDBJ databases">
        <authorList>
            <person name="Sauder A.B."/>
            <person name="McKenzie Q.R."/>
            <person name="Temple L.M."/>
            <person name="Alexis B.K."/>
            <person name="Al-Atrache Z."/>
            <person name="Lewis L.O."/>
            <person name="Loesser-Casey K.E."/>
            <person name="Mitchell K.J."/>
        </authorList>
    </citation>
    <scope>NUCLEOTIDE SEQUENCE [LARGE SCALE GENOMIC DNA]</scope>
</reference>
<evidence type="ECO:0000259" key="3">
    <source>
        <dbReference type="Pfam" id="PF06725"/>
    </source>
</evidence>
<dbReference type="KEGG" id="vg:19526094"/>
<feature type="transmembrane region" description="Helical" evidence="2">
    <location>
        <begin position="6"/>
        <end position="28"/>
    </location>
</feature>
<dbReference type="CDD" id="cd22786">
    <property type="entry name" value="DPBB_YuiC-like"/>
    <property type="match status" value="1"/>
</dbReference>
<dbReference type="GO" id="GO:0004553">
    <property type="term" value="F:hydrolase activity, hydrolyzing O-glycosyl compounds"/>
    <property type="evidence" value="ECO:0007669"/>
    <property type="project" value="InterPro"/>
</dbReference>
<dbReference type="PANTHER" id="PTHR39160">
    <property type="entry name" value="CELL WALL-BINDING PROTEIN YOCH"/>
    <property type="match status" value="1"/>
</dbReference>
<organism evidence="4 5">
    <name type="scientific">Bacillus phage Hakuna</name>
    <dbReference type="NCBI Taxonomy" id="1486659"/>
    <lineage>
        <taxon>Viruses</taxon>
        <taxon>Duplodnaviria</taxon>
        <taxon>Heunggongvirae</taxon>
        <taxon>Uroviricota</taxon>
        <taxon>Caudoviricetes</taxon>
        <taxon>Herelleviridae</taxon>
        <taxon>Bastillevirinae</taxon>
        <taxon>Wphvirus</taxon>
        <taxon>Wphvirus hakuna</taxon>
    </lineage>
</organism>
<dbReference type="Gene3D" id="2.40.40.10">
    <property type="entry name" value="RlpA-like domain"/>
    <property type="match status" value="1"/>
</dbReference>
<feature type="transmembrane region" description="Helical" evidence="2">
    <location>
        <begin position="49"/>
        <end position="68"/>
    </location>
</feature>
<evidence type="ECO:0000256" key="1">
    <source>
        <dbReference type="ARBA" id="ARBA00022729"/>
    </source>
</evidence>
<dbReference type="InterPro" id="IPR010611">
    <property type="entry name" value="3D_dom"/>
</dbReference>